<dbReference type="Proteomes" id="UP001186104">
    <property type="component" value="Unassembled WGS sequence"/>
</dbReference>
<feature type="compositionally biased region" description="Basic and acidic residues" evidence="1">
    <location>
        <begin position="39"/>
        <end position="86"/>
    </location>
</feature>
<feature type="region of interest" description="Disordered" evidence="1">
    <location>
        <begin position="23"/>
        <end position="86"/>
    </location>
</feature>
<accession>A0ABU4D871</accession>
<organism evidence="2 3">
    <name type="scientific">Rhodococcus cerastii</name>
    <dbReference type="NCBI Taxonomy" id="908616"/>
    <lineage>
        <taxon>Bacteria</taxon>
        <taxon>Bacillati</taxon>
        <taxon>Actinomycetota</taxon>
        <taxon>Actinomycetes</taxon>
        <taxon>Mycobacteriales</taxon>
        <taxon>Nocardiaceae</taxon>
        <taxon>Rhodococcus</taxon>
    </lineage>
</organism>
<dbReference type="RefSeq" id="WP_057477037.1">
    <property type="nucleotide sequence ID" value="NZ_JAWLKF010000020.1"/>
</dbReference>
<evidence type="ECO:0000256" key="1">
    <source>
        <dbReference type="SAM" id="MobiDB-lite"/>
    </source>
</evidence>
<protein>
    <submittedName>
        <fullName evidence="2">Uncharacterized protein</fullName>
    </submittedName>
</protein>
<dbReference type="EMBL" id="JAWLKF010000020">
    <property type="protein sequence ID" value="MDV6305509.1"/>
    <property type="molecule type" value="Genomic_DNA"/>
</dbReference>
<evidence type="ECO:0000313" key="3">
    <source>
        <dbReference type="Proteomes" id="UP001186104"/>
    </source>
</evidence>
<reference evidence="2 3" key="1">
    <citation type="submission" date="2023-10" db="EMBL/GenBank/DDBJ databases">
        <title>Development of a sustainable strategy for remediation of hydrocarbon-contaminated territories based on the waste exchange concept.</title>
        <authorList>
            <person name="Krivoruchko A."/>
        </authorList>
    </citation>
    <scope>NUCLEOTIDE SEQUENCE [LARGE SCALE GENOMIC DNA]</scope>
    <source>
        <strain evidence="2 3">IEGM 1327</strain>
    </source>
</reference>
<name>A0ABU4D871_9NOCA</name>
<sequence>MSFKDRLNRAQAVIGIVGALAGSGGDPTVKNTGPSLAKRHADYTKEVRLPRTRRDTDRILREATRTKNDALKNTHLLDKKDRKKLD</sequence>
<evidence type="ECO:0000313" key="2">
    <source>
        <dbReference type="EMBL" id="MDV6305509.1"/>
    </source>
</evidence>
<proteinExistence type="predicted"/>
<keyword evidence="3" id="KW-1185">Reference proteome</keyword>
<gene>
    <name evidence="2" type="ORF">R3P93_23330</name>
</gene>
<comment type="caution">
    <text evidence="2">The sequence shown here is derived from an EMBL/GenBank/DDBJ whole genome shotgun (WGS) entry which is preliminary data.</text>
</comment>